<reference evidence="1 2" key="1">
    <citation type="journal article" date="2020" name="Int. J. Med. Microbiol.">
        <title>Discovery of Paenibacillus larvae ERIC V: Phenotypic and genomic comparison to genotypes ERIC I-IV reveal different inventories of virulence factors which correlate with epidemiological prevalences of American Foulbrood.</title>
        <authorList>
            <person name="Beims H."/>
            <person name="Bunk B."/>
            <person name="Erler S."/>
            <person name="Mohr K.I."/>
            <person name="Sproer C."/>
            <person name="Pradella S."/>
            <person name="Gunther G."/>
            <person name="Rohde M."/>
            <person name="von der Ohe W."/>
            <person name="Steinert M."/>
        </authorList>
    </citation>
    <scope>NUCLEOTIDE SEQUENCE [LARGE SCALE GENOMIC DNA]</scope>
    <source>
        <strain evidence="1">Eric_V</strain>
    </source>
</reference>
<dbReference type="Proteomes" id="UP000464330">
    <property type="component" value="Chromosome"/>
</dbReference>
<name>A0A6C0QXP9_9BACL</name>
<sequence>MSIRAYSKDEKFEILKVCEAGHYSIIFIFKYYFIYIF</sequence>
<accession>A0A6C0QXP9</accession>
<proteinExistence type="predicted"/>
<dbReference type="AlphaFoldDB" id="A0A6C0QXP9"/>
<organism evidence="1 2">
    <name type="scientific">Paenibacillus larvae subsp. larvae</name>
    <dbReference type="NCBI Taxonomy" id="147375"/>
    <lineage>
        <taxon>Bacteria</taxon>
        <taxon>Bacillati</taxon>
        <taxon>Bacillota</taxon>
        <taxon>Bacilli</taxon>
        <taxon>Bacillales</taxon>
        <taxon>Paenibacillaceae</taxon>
        <taxon>Paenibacillus</taxon>
    </lineage>
</organism>
<evidence type="ECO:0000313" key="2">
    <source>
        <dbReference type="Proteomes" id="UP000464330"/>
    </source>
</evidence>
<gene>
    <name evidence="1" type="ORF">ERICV_03892</name>
</gene>
<evidence type="ECO:0008006" key="3">
    <source>
        <dbReference type="Google" id="ProtNLM"/>
    </source>
</evidence>
<dbReference type="EMBL" id="CP019717">
    <property type="protein sequence ID" value="QHZ52986.1"/>
    <property type="molecule type" value="Genomic_DNA"/>
</dbReference>
<evidence type="ECO:0000313" key="1">
    <source>
        <dbReference type="EMBL" id="QHZ52986.1"/>
    </source>
</evidence>
<protein>
    <recommendedName>
        <fullName evidence="3">Transposase</fullName>
    </recommendedName>
</protein>